<dbReference type="AlphaFoldDB" id="A0A9X2PI48"/>
<evidence type="ECO:0000313" key="2">
    <source>
        <dbReference type="Proteomes" id="UP001151088"/>
    </source>
</evidence>
<comment type="caution">
    <text evidence="1">The sequence shown here is derived from an EMBL/GenBank/DDBJ whole genome shotgun (WGS) entry which is preliminary data.</text>
</comment>
<name>A0A9X2PI48_9HYPH</name>
<reference evidence="1" key="1">
    <citation type="submission" date="2022-08" db="EMBL/GenBank/DDBJ databases">
        <authorList>
            <person name="Li F."/>
        </authorList>
    </citation>
    <scope>NUCLEOTIDE SEQUENCE</scope>
    <source>
        <strain evidence="1">MQZ15Z-1</strain>
    </source>
</reference>
<evidence type="ECO:0000313" key="1">
    <source>
        <dbReference type="EMBL" id="MCS0497869.1"/>
    </source>
</evidence>
<protein>
    <submittedName>
        <fullName evidence="1">Uncharacterized protein</fullName>
    </submittedName>
</protein>
<gene>
    <name evidence="1" type="ORF">NVS89_22520</name>
</gene>
<dbReference type="RefSeq" id="WP_258735026.1">
    <property type="nucleotide sequence ID" value="NZ_JANTHZ010000015.1"/>
</dbReference>
<keyword evidence="2" id="KW-1185">Reference proteome</keyword>
<dbReference type="Proteomes" id="UP001151088">
    <property type="component" value="Unassembled WGS sequence"/>
</dbReference>
<accession>A0A9X2PI48</accession>
<sequence length="75" mass="7336">MSDYAGKVYRKQGGDELVVASGGVITVEEGGAIIVGGADVTAAVVTVASLPTTDPEDGLSIWNDAGSLKLASAGG</sequence>
<proteinExistence type="predicted"/>
<dbReference type="EMBL" id="JANTHZ010000015">
    <property type="protein sequence ID" value="MCS0497869.1"/>
    <property type="molecule type" value="Genomic_DNA"/>
</dbReference>
<organism evidence="1 2">
    <name type="scientific">Ancylobacter mangrovi</name>
    <dbReference type="NCBI Taxonomy" id="2972472"/>
    <lineage>
        <taxon>Bacteria</taxon>
        <taxon>Pseudomonadati</taxon>
        <taxon>Pseudomonadota</taxon>
        <taxon>Alphaproteobacteria</taxon>
        <taxon>Hyphomicrobiales</taxon>
        <taxon>Xanthobacteraceae</taxon>
        <taxon>Ancylobacter</taxon>
    </lineage>
</organism>